<evidence type="ECO:0000256" key="8">
    <source>
        <dbReference type="SAM" id="SignalP"/>
    </source>
</evidence>
<dbReference type="EC" id="5.2.1.8" evidence="2"/>
<name>A0A841T5G7_9BACL</name>
<dbReference type="RefSeq" id="WP_185123135.1">
    <property type="nucleotide sequence ID" value="NZ_JACJVQ010000026.1"/>
</dbReference>
<dbReference type="SUPFAM" id="SSF109998">
    <property type="entry name" value="Triger factor/SurA peptide-binding domain-like"/>
    <property type="match status" value="1"/>
</dbReference>
<keyword evidence="3 8" id="KW-0732">Signal</keyword>
<evidence type="ECO:0000256" key="5">
    <source>
        <dbReference type="ARBA" id="ARBA00023235"/>
    </source>
</evidence>
<protein>
    <recommendedName>
        <fullName evidence="2">peptidylprolyl isomerase</fullName>
        <ecNumber evidence="2">5.2.1.8</ecNumber>
    </recommendedName>
</protein>
<feature type="compositionally biased region" description="Low complexity" evidence="7">
    <location>
        <begin position="35"/>
        <end position="49"/>
    </location>
</feature>
<keyword evidence="11" id="KW-1185">Reference proteome</keyword>
<dbReference type="SUPFAM" id="SSF54534">
    <property type="entry name" value="FKBP-like"/>
    <property type="match status" value="1"/>
</dbReference>
<dbReference type="InterPro" id="IPR046357">
    <property type="entry name" value="PPIase_dom_sf"/>
</dbReference>
<dbReference type="InterPro" id="IPR037041">
    <property type="entry name" value="Trigger_fac_C_sf"/>
</dbReference>
<reference evidence="10 11" key="1">
    <citation type="submission" date="2020-08" db="EMBL/GenBank/DDBJ databases">
        <title>Cohnella phylogeny.</title>
        <authorList>
            <person name="Dunlap C."/>
        </authorList>
    </citation>
    <scope>NUCLEOTIDE SEQUENCE [LARGE SCALE GENOMIC DNA]</scope>
    <source>
        <strain evidence="10 11">DSM 25241</strain>
    </source>
</reference>
<dbReference type="InterPro" id="IPR050245">
    <property type="entry name" value="PrsA_foldase"/>
</dbReference>
<feature type="region of interest" description="Disordered" evidence="7">
    <location>
        <begin position="31"/>
        <end position="57"/>
    </location>
</feature>
<comment type="caution">
    <text evidence="10">The sequence shown here is derived from an EMBL/GenBank/DDBJ whole genome shotgun (WGS) entry which is preliminary data.</text>
</comment>
<comment type="catalytic activity">
    <reaction evidence="1">
        <text>[protein]-peptidylproline (omega=180) = [protein]-peptidylproline (omega=0)</text>
        <dbReference type="Rhea" id="RHEA:16237"/>
        <dbReference type="Rhea" id="RHEA-COMP:10747"/>
        <dbReference type="Rhea" id="RHEA-COMP:10748"/>
        <dbReference type="ChEBI" id="CHEBI:83833"/>
        <dbReference type="ChEBI" id="CHEBI:83834"/>
        <dbReference type="EC" id="5.2.1.8"/>
    </reaction>
</comment>
<dbReference type="InterPro" id="IPR023058">
    <property type="entry name" value="PPIase_PpiC_CS"/>
</dbReference>
<dbReference type="Gene3D" id="3.10.50.40">
    <property type="match status" value="1"/>
</dbReference>
<accession>A0A841T5G7</accession>
<dbReference type="InterPro" id="IPR000297">
    <property type="entry name" value="PPIase_PpiC"/>
</dbReference>
<gene>
    <name evidence="10" type="ORF">H7B67_27675</name>
</gene>
<dbReference type="EMBL" id="JACJVQ010000026">
    <property type="protein sequence ID" value="MBB6637925.1"/>
    <property type="molecule type" value="Genomic_DNA"/>
</dbReference>
<evidence type="ECO:0000256" key="4">
    <source>
        <dbReference type="ARBA" id="ARBA00023110"/>
    </source>
</evidence>
<dbReference type="GO" id="GO:0006457">
    <property type="term" value="P:protein folding"/>
    <property type="evidence" value="ECO:0007669"/>
    <property type="project" value="InterPro"/>
</dbReference>
<keyword evidence="4 6" id="KW-0697">Rotamase</keyword>
<organism evidence="10 11">
    <name type="scientific">Cohnella thailandensis</name>
    <dbReference type="NCBI Taxonomy" id="557557"/>
    <lineage>
        <taxon>Bacteria</taxon>
        <taxon>Bacillati</taxon>
        <taxon>Bacillota</taxon>
        <taxon>Bacilli</taxon>
        <taxon>Bacillales</taxon>
        <taxon>Paenibacillaceae</taxon>
        <taxon>Cohnella</taxon>
    </lineage>
</organism>
<dbReference type="InterPro" id="IPR027304">
    <property type="entry name" value="Trigger_fact/SurA_dom_sf"/>
</dbReference>
<dbReference type="GO" id="GO:0015031">
    <property type="term" value="P:protein transport"/>
    <property type="evidence" value="ECO:0007669"/>
    <property type="project" value="InterPro"/>
</dbReference>
<dbReference type="Gene3D" id="1.10.3120.10">
    <property type="entry name" value="Trigger factor, C-terminal domain"/>
    <property type="match status" value="1"/>
</dbReference>
<evidence type="ECO:0000313" key="10">
    <source>
        <dbReference type="EMBL" id="MBB6637925.1"/>
    </source>
</evidence>
<dbReference type="AlphaFoldDB" id="A0A841T5G7"/>
<dbReference type="PANTHER" id="PTHR47245:SF1">
    <property type="entry name" value="FOLDASE PROTEIN PRSA"/>
    <property type="match status" value="1"/>
</dbReference>
<keyword evidence="5 6" id="KW-0413">Isomerase</keyword>
<evidence type="ECO:0000256" key="7">
    <source>
        <dbReference type="SAM" id="MobiDB-lite"/>
    </source>
</evidence>
<evidence type="ECO:0000259" key="9">
    <source>
        <dbReference type="PROSITE" id="PS50198"/>
    </source>
</evidence>
<feature type="domain" description="PpiC" evidence="9">
    <location>
        <begin position="180"/>
        <end position="272"/>
    </location>
</feature>
<evidence type="ECO:0000256" key="2">
    <source>
        <dbReference type="ARBA" id="ARBA00013194"/>
    </source>
</evidence>
<proteinExistence type="predicted"/>
<evidence type="ECO:0000313" key="11">
    <source>
        <dbReference type="Proteomes" id="UP000535838"/>
    </source>
</evidence>
<dbReference type="Proteomes" id="UP000535838">
    <property type="component" value="Unassembled WGS sequence"/>
</dbReference>
<feature type="signal peptide" evidence="8">
    <location>
        <begin position="1"/>
        <end position="26"/>
    </location>
</feature>
<dbReference type="PANTHER" id="PTHR47245">
    <property type="entry name" value="PEPTIDYLPROLYL ISOMERASE"/>
    <property type="match status" value="1"/>
</dbReference>
<dbReference type="GO" id="GO:0003755">
    <property type="term" value="F:peptidyl-prolyl cis-trans isomerase activity"/>
    <property type="evidence" value="ECO:0007669"/>
    <property type="project" value="UniProtKB-KW"/>
</dbReference>
<dbReference type="PROSITE" id="PS01096">
    <property type="entry name" value="PPIC_PPIASE_1"/>
    <property type="match status" value="1"/>
</dbReference>
<sequence>MTMKQTNRRMGPIVLLALSWVLLCVAGCSTGKAESSPTDSAPSDTSPSGGPDGLNEPVAVVGGTPISRQQLIDQLLVSYGGQTLRTLMLCIAVDREAEEKGIEVTEDDIAAELRRMSQGYDSEEQFYASMLEQLGMGREEVRRDVVYRLKLEQLAILPVTVSDEEIDYYLEEHKDEFGPRTELRISHIVLPSGDVAEEALGKLKNGEEFSALALEYSTDEFTADSGGDLGWVSTRDPFVAPDVLSTAESLDVGQSAGPIETENGFELIQLTGRNVVQAVDSDEARKQAHRELALQKSVSMSDLEEQLLVKYEARILQSGLQLPTP</sequence>
<dbReference type="PROSITE" id="PS50198">
    <property type="entry name" value="PPIC_PPIASE_2"/>
    <property type="match status" value="1"/>
</dbReference>
<evidence type="ECO:0000256" key="1">
    <source>
        <dbReference type="ARBA" id="ARBA00000971"/>
    </source>
</evidence>
<dbReference type="Pfam" id="PF00639">
    <property type="entry name" value="Rotamase"/>
    <property type="match status" value="1"/>
</dbReference>
<evidence type="ECO:0000256" key="3">
    <source>
        <dbReference type="ARBA" id="ARBA00022729"/>
    </source>
</evidence>
<feature type="chain" id="PRO_5039585316" description="peptidylprolyl isomerase" evidence="8">
    <location>
        <begin position="27"/>
        <end position="325"/>
    </location>
</feature>
<evidence type="ECO:0000256" key="6">
    <source>
        <dbReference type="PROSITE-ProRule" id="PRU00278"/>
    </source>
</evidence>